<name>A0A7K3WAJ3_9ACTN</name>
<protein>
    <submittedName>
        <fullName evidence="2">Sulfurase</fullName>
    </submittedName>
</protein>
<comment type="caution">
    <text evidence="2">The sequence shown here is derived from an EMBL/GenBank/DDBJ whole genome shotgun (WGS) entry which is preliminary data.</text>
</comment>
<reference evidence="2 3" key="1">
    <citation type="submission" date="2020-02" db="EMBL/GenBank/DDBJ databases">
        <title>The whole genome sequence of CPCC 205119.</title>
        <authorList>
            <person name="Jiang Z."/>
        </authorList>
    </citation>
    <scope>NUCLEOTIDE SEQUENCE [LARGE SCALE GENOMIC DNA]</scope>
    <source>
        <strain evidence="2 3">CPCC 205119</strain>
    </source>
</reference>
<dbReference type="InterPro" id="IPR005303">
    <property type="entry name" value="MOCOS_middle"/>
</dbReference>
<feature type="domain" description="Molybdenum cofactor sulfurase middle" evidence="1">
    <location>
        <begin position="15"/>
        <end position="76"/>
    </location>
</feature>
<dbReference type="EMBL" id="JAAGWK010000009">
    <property type="protein sequence ID" value="NEL53346.1"/>
    <property type="molecule type" value="Genomic_DNA"/>
</dbReference>
<dbReference type="AlphaFoldDB" id="A0A7K3WAJ3"/>
<dbReference type="InterPro" id="IPR011037">
    <property type="entry name" value="Pyrv_Knase-like_insert_dom_sf"/>
</dbReference>
<evidence type="ECO:0000313" key="2">
    <source>
        <dbReference type="EMBL" id="NEL53346.1"/>
    </source>
</evidence>
<evidence type="ECO:0000313" key="3">
    <source>
        <dbReference type="Proteomes" id="UP000470470"/>
    </source>
</evidence>
<gene>
    <name evidence="2" type="ORF">G1H19_04865</name>
</gene>
<organism evidence="2 3">
    <name type="scientific">Goekera deserti</name>
    <dbReference type="NCBI Taxonomy" id="2497753"/>
    <lineage>
        <taxon>Bacteria</taxon>
        <taxon>Bacillati</taxon>
        <taxon>Actinomycetota</taxon>
        <taxon>Actinomycetes</taxon>
        <taxon>Geodermatophilales</taxon>
        <taxon>Geodermatophilaceae</taxon>
        <taxon>Goekera</taxon>
    </lineage>
</organism>
<dbReference type="SUPFAM" id="SSF50800">
    <property type="entry name" value="PK beta-barrel domain-like"/>
    <property type="match status" value="1"/>
</dbReference>
<proteinExistence type="predicted"/>
<sequence>MERDSGTGGAGRVVGTVGSVWVHPVKSLAGRSVPEVDVGPAGLAGDRLYAVVDAATGERLRAKAAPQLAGLTAVGDPAADGDTIGRALGRAVRLERAAAPQVDVAAVHLVSRQARGRADAGEVPDGCSAEDPRANLVLELPDDDERGWVGREVRVGDCVLIVTRTPKHCLGVYAEVRTPGRVRVGDAVLLVG</sequence>
<dbReference type="Pfam" id="PF03476">
    <property type="entry name" value="MOSC_N"/>
    <property type="match status" value="1"/>
</dbReference>
<dbReference type="Proteomes" id="UP000470470">
    <property type="component" value="Unassembled WGS sequence"/>
</dbReference>
<evidence type="ECO:0000259" key="1">
    <source>
        <dbReference type="Pfam" id="PF03476"/>
    </source>
</evidence>
<accession>A0A7K3WAJ3</accession>
<keyword evidence="3" id="KW-1185">Reference proteome</keyword>